<gene>
    <name evidence="1" type="ORF">LVIROSA_LOCUS1421</name>
</gene>
<name>A0AAU9LUX3_9ASTR</name>
<reference evidence="1 2" key="1">
    <citation type="submission" date="2022-01" db="EMBL/GenBank/DDBJ databases">
        <authorList>
            <person name="Xiong W."/>
            <person name="Schranz E."/>
        </authorList>
    </citation>
    <scope>NUCLEOTIDE SEQUENCE [LARGE SCALE GENOMIC DNA]</scope>
</reference>
<proteinExistence type="predicted"/>
<keyword evidence="2" id="KW-1185">Reference proteome</keyword>
<dbReference type="AlphaFoldDB" id="A0AAU9LUX3"/>
<evidence type="ECO:0000313" key="2">
    <source>
        <dbReference type="Proteomes" id="UP001157418"/>
    </source>
</evidence>
<accession>A0AAU9LUX3</accession>
<comment type="caution">
    <text evidence="1">The sequence shown here is derived from an EMBL/GenBank/DDBJ whole genome shotgun (WGS) entry which is preliminary data.</text>
</comment>
<evidence type="ECO:0000313" key="1">
    <source>
        <dbReference type="EMBL" id="CAH1413460.1"/>
    </source>
</evidence>
<sequence>MNEGMINLESTATTSIVTSTALPPPLSTIPTFVSVSTVLDDENFMVSFVELQFNLEENDIPDELIMSSKHFMILNSKINYLLQITGDTGGRNYVTGVEMDYLLKDQQSQLWNLIEGVEQKQEERLATHQSVLIMR</sequence>
<dbReference type="Proteomes" id="UP001157418">
    <property type="component" value="Unassembled WGS sequence"/>
</dbReference>
<protein>
    <submittedName>
        <fullName evidence="1">Uncharacterized protein</fullName>
    </submittedName>
</protein>
<dbReference type="EMBL" id="CAKMRJ010000001">
    <property type="protein sequence ID" value="CAH1413460.1"/>
    <property type="molecule type" value="Genomic_DNA"/>
</dbReference>
<organism evidence="1 2">
    <name type="scientific">Lactuca virosa</name>
    <dbReference type="NCBI Taxonomy" id="75947"/>
    <lineage>
        <taxon>Eukaryota</taxon>
        <taxon>Viridiplantae</taxon>
        <taxon>Streptophyta</taxon>
        <taxon>Embryophyta</taxon>
        <taxon>Tracheophyta</taxon>
        <taxon>Spermatophyta</taxon>
        <taxon>Magnoliopsida</taxon>
        <taxon>eudicotyledons</taxon>
        <taxon>Gunneridae</taxon>
        <taxon>Pentapetalae</taxon>
        <taxon>asterids</taxon>
        <taxon>campanulids</taxon>
        <taxon>Asterales</taxon>
        <taxon>Asteraceae</taxon>
        <taxon>Cichorioideae</taxon>
        <taxon>Cichorieae</taxon>
        <taxon>Lactucinae</taxon>
        <taxon>Lactuca</taxon>
    </lineage>
</organism>